<dbReference type="Proteomes" id="UP001211731">
    <property type="component" value="Unassembled WGS sequence"/>
</dbReference>
<proteinExistence type="predicted"/>
<dbReference type="CDD" id="cd09726">
    <property type="entry name" value="RAMP_I_III"/>
    <property type="match status" value="1"/>
</dbReference>
<feature type="domain" description="Polysaccharide pyruvyl transferase" evidence="1">
    <location>
        <begin position="16"/>
        <end position="307"/>
    </location>
</feature>
<dbReference type="AlphaFoldDB" id="A0AB35J5W3"/>
<keyword evidence="2" id="KW-0808">Transferase</keyword>
<dbReference type="Pfam" id="PF04230">
    <property type="entry name" value="PS_pyruv_trans"/>
    <property type="match status" value="1"/>
</dbReference>
<evidence type="ECO:0000313" key="3">
    <source>
        <dbReference type="Proteomes" id="UP001211731"/>
    </source>
</evidence>
<comment type="caution">
    <text evidence="2">The sequence shown here is derived from an EMBL/GenBank/DDBJ whole genome shotgun (WGS) entry which is preliminary data.</text>
</comment>
<dbReference type="GO" id="GO:0016740">
    <property type="term" value="F:transferase activity"/>
    <property type="evidence" value="ECO:0007669"/>
    <property type="project" value="UniProtKB-KW"/>
</dbReference>
<sequence>MNKKKIGIMTFHRALNFGAMLQAFALQQVLSERFDTEIVDYRCAAIENTYYPKKGWRAFIKYILRWAFRYSRTKHSYIKRKHFCDFSNQYLQKSSIIYTENKISEANFVYDAFVAGSDQVWNPTLTAGDFNYFLEFASEGKKFSYAGSFGNLNRLIEYTDRERIQTLLNDIAMPLLREDEGFTVLEKLQVSSRDRAQKVCDPVFLLLKDTWIKKLQLSPARGKYVLVYFVAPQSNALEFARQLGDKFHLEIRYMDASARYEDCPTWCKNNMDAGPKQFLELLLGAEYIVTTSFHGMALSIILNKQFYYELSREVINSNSRLETISEMFKLSDREILEKEVPVDLTQIDYTEINDILQKYAERSKEILFHSLEGI</sequence>
<protein>
    <submittedName>
        <fullName evidence="2">Polysaccharide pyruvyl transferase family protein</fullName>
    </submittedName>
</protein>
<accession>A0AB35J5W3</accession>
<dbReference type="RefSeq" id="WP_272107187.1">
    <property type="nucleotide sequence ID" value="NZ_BAABXJ010000001.1"/>
</dbReference>
<reference evidence="2" key="1">
    <citation type="submission" date="2023-01" db="EMBL/GenBank/DDBJ databases">
        <title>Human gut microbiome strain richness.</title>
        <authorList>
            <person name="Chen-Liaw A."/>
        </authorList>
    </citation>
    <scope>NUCLEOTIDE SEQUENCE</scope>
    <source>
        <strain evidence="2">1001217st1_A9_1001217B_191108</strain>
    </source>
</reference>
<name>A0AB35J5W3_MEDGN</name>
<evidence type="ECO:0000259" key="1">
    <source>
        <dbReference type="Pfam" id="PF04230"/>
    </source>
</evidence>
<gene>
    <name evidence="2" type="ORF">PNU63_10235</name>
</gene>
<dbReference type="EMBL" id="JAQMLR010000009">
    <property type="protein sequence ID" value="MDB8739138.1"/>
    <property type="molecule type" value="Genomic_DNA"/>
</dbReference>
<evidence type="ECO:0000313" key="2">
    <source>
        <dbReference type="EMBL" id="MDB8739138.1"/>
    </source>
</evidence>
<dbReference type="InterPro" id="IPR007345">
    <property type="entry name" value="Polysacch_pyruvyl_Trfase"/>
</dbReference>
<organism evidence="2 3">
    <name type="scientific">Mediterraneibacter gnavus</name>
    <name type="common">Ruminococcus gnavus</name>
    <dbReference type="NCBI Taxonomy" id="33038"/>
    <lineage>
        <taxon>Bacteria</taxon>
        <taxon>Bacillati</taxon>
        <taxon>Bacillota</taxon>
        <taxon>Clostridia</taxon>
        <taxon>Lachnospirales</taxon>
        <taxon>Lachnospiraceae</taxon>
        <taxon>Mediterraneibacter</taxon>
    </lineage>
</organism>